<accession>A0ACB9YCF6</accession>
<name>A0ACB9YCF6_PLABR</name>
<dbReference type="Proteomes" id="UP001056978">
    <property type="component" value="Chromosome 7"/>
</dbReference>
<keyword evidence="2" id="KW-1185">Reference proteome</keyword>
<reference evidence="1" key="1">
    <citation type="submission" date="2022-06" db="EMBL/GenBank/DDBJ databases">
        <title>The First Complete Genome of the Simian Malaria Parasite Plasmodium brasilianum.</title>
        <authorList>
            <person name="Bajic M."/>
            <person name="Ravishankar S."/>
        </authorList>
    </citation>
    <scope>NUCLEOTIDE SEQUENCE</scope>
    <source>
        <strain evidence="1">Bolivian I</strain>
    </source>
</reference>
<protein>
    <submittedName>
        <fullName evidence="1">Fam-l protein</fullName>
    </submittedName>
</protein>
<dbReference type="EMBL" id="CM043775">
    <property type="protein sequence ID" value="KAI4839257.1"/>
    <property type="molecule type" value="Genomic_DNA"/>
</dbReference>
<evidence type="ECO:0000313" key="2">
    <source>
        <dbReference type="Proteomes" id="UP001056978"/>
    </source>
</evidence>
<evidence type="ECO:0000313" key="1">
    <source>
        <dbReference type="EMBL" id="KAI4839257.1"/>
    </source>
</evidence>
<organism evidence="1 2">
    <name type="scientific">Plasmodium brasilianum</name>
    <dbReference type="NCBI Taxonomy" id="5824"/>
    <lineage>
        <taxon>Eukaryota</taxon>
        <taxon>Sar</taxon>
        <taxon>Alveolata</taxon>
        <taxon>Apicomplexa</taxon>
        <taxon>Aconoidasida</taxon>
        <taxon>Haemosporida</taxon>
        <taxon>Plasmodiidae</taxon>
        <taxon>Plasmodium</taxon>
        <taxon>Plasmodium (Plasmodium)</taxon>
    </lineage>
</organism>
<proteinExistence type="predicted"/>
<sequence length="118" mass="13450">MEQKIILFLFLKISKFLLLTWICRFENDMSPLNKNLDEKCCLHRKLNTTNYRLLGKYVEDKDSIILVLILPILDLSLEKFIDGGLLALLELLSRAEAKGDSVESGVQGSLIILLIQSK</sequence>
<comment type="caution">
    <text evidence="1">The sequence shown here is derived from an EMBL/GenBank/DDBJ whole genome shotgun (WGS) entry which is preliminary data.</text>
</comment>
<gene>
    <name evidence="1" type="ORF">MKS88_001802</name>
</gene>